<dbReference type="Proteomes" id="UP000008792">
    <property type="component" value="Unassembled WGS sequence"/>
</dbReference>
<dbReference type="SUPFAM" id="SSF54637">
    <property type="entry name" value="Thioesterase/thiol ester dehydrase-isomerase"/>
    <property type="match status" value="2"/>
</dbReference>
<dbReference type="GO" id="GO:0047617">
    <property type="term" value="F:fatty acyl-CoA hydrolase activity"/>
    <property type="evidence" value="ECO:0007669"/>
    <property type="project" value="TreeGrafter"/>
</dbReference>
<evidence type="ECO:0000256" key="2">
    <source>
        <dbReference type="ARBA" id="ARBA00022737"/>
    </source>
</evidence>
<keyword evidence="2" id="KW-0677">Repeat</keyword>
<evidence type="ECO:0000259" key="5">
    <source>
        <dbReference type="PROSITE" id="PS51770"/>
    </source>
</evidence>
<feature type="domain" description="HotDog ACOT-type" evidence="5">
    <location>
        <begin position="304"/>
        <end position="416"/>
    </location>
</feature>
<dbReference type="InterPro" id="IPR033120">
    <property type="entry name" value="HOTDOG_ACOT"/>
</dbReference>
<accession>A0A0Q9WSY4</accession>
<protein>
    <submittedName>
        <fullName evidence="6">Uncharacterized protein, isoform C</fullName>
    </submittedName>
</protein>
<gene>
    <name evidence="6" type="primary">Dvir\GJ23090</name>
    <name evidence="6" type="ORF">Dvir_GJ23090</name>
</gene>
<feature type="domain" description="HotDog ACOT-type" evidence="5">
    <location>
        <begin position="101"/>
        <end position="224"/>
    </location>
</feature>
<dbReference type="FunFam" id="3.10.129.10:FF:000051">
    <property type="entry name" value="Acyl-coa thioesterase"/>
    <property type="match status" value="1"/>
</dbReference>
<evidence type="ECO:0000313" key="6">
    <source>
        <dbReference type="EMBL" id="KRF83285.1"/>
    </source>
</evidence>
<evidence type="ECO:0000256" key="4">
    <source>
        <dbReference type="ARBA" id="ARBA00022946"/>
    </source>
</evidence>
<dbReference type="OrthoDB" id="331699at2759"/>
<evidence type="ECO:0000256" key="1">
    <source>
        <dbReference type="ARBA" id="ARBA00010458"/>
    </source>
</evidence>
<evidence type="ECO:0000256" key="3">
    <source>
        <dbReference type="ARBA" id="ARBA00022801"/>
    </source>
</evidence>
<dbReference type="EMBL" id="CH940650">
    <property type="protein sequence ID" value="KRF83285.1"/>
    <property type="molecule type" value="Genomic_DNA"/>
</dbReference>
<reference evidence="6 7" key="1">
    <citation type="journal article" date="2007" name="Nature">
        <title>Evolution of genes and genomes on the Drosophila phylogeny.</title>
        <authorList>
            <consortium name="Drosophila 12 Genomes Consortium"/>
            <person name="Clark A.G."/>
            <person name="Eisen M.B."/>
            <person name="Smith D.R."/>
            <person name="Bergman C.M."/>
            <person name="Oliver B."/>
            <person name="Markow T.A."/>
            <person name="Kaufman T.C."/>
            <person name="Kellis M."/>
            <person name="Gelbart W."/>
            <person name="Iyer V.N."/>
            <person name="Pollard D.A."/>
            <person name="Sackton T.B."/>
            <person name="Larracuente A.M."/>
            <person name="Singh N.D."/>
            <person name="Abad J.P."/>
            <person name="Abt D.N."/>
            <person name="Adryan B."/>
            <person name="Aguade M."/>
            <person name="Akashi H."/>
            <person name="Anderson W.W."/>
            <person name="Aquadro C.F."/>
            <person name="Ardell D.H."/>
            <person name="Arguello R."/>
            <person name="Artieri C.G."/>
            <person name="Barbash D.A."/>
            <person name="Barker D."/>
            <person name="Barsanti P."/>
            <person name="Batterham P."/>
            <person name="Batzoglou S."/>
            <person name="Begun D."/>
            <person name="Bhutkar A."/>
            <person name="Blanco E."/>
            <person name="Bosak S.A."/>
            <person name="Bradley R.K."/>
            <person name="Brand A.D."/>
            <person name="Brent M.R."/>
            <person name="Brooks A.N."/>
            <person name="Brown R.H."/>
            <person name="Butlin R.K."/>
            <person name="Caggese C."/>
            <person name="Calvi B.R."/>
            <person name="Bernardo de Carvalho A."/>
            <person name="Caspi A."/>
            <person name="Castrezana S."/>
            <person name="Celniker S.E."/>
            <person name="Chang J.L."/>
            <person name="Chapple C."/>
            <person name="Chatterji S."/>
            <person name="Chinwalla A."/>
            <person name="Civetta A."/>
            <person name="Clifton S.W."/>
            <person name="Comeron J.M."/>
            <person name="Costello J.C."/>
            <person name="Coyne J.A."/>
            <person name="Daub J."/>
            <person name="David R.G."/>
            <person name="Delcher A.L."/>
            <person name="Delehaunty K."/>
            <person name="Do C.B."/>
            <person name="Ebling H."/>
            <person name="Edwards K."/>
            <person name="Eickbush T."/>
            <person name="Evans J.D."/>
            <person name="Filipski A."/>
            <person name="Findeiss S."/>
            <person name="Freyhult E."/>
            <person name="Fulton L."/>
            <person name="Fulton R."/>
            <person name="Garcia A.C."/>
            <person name="Gardiner A."/>
            <person name="Garfield D.A."/>
            <person name="Garvin B.E."/>
            <person name="Gibson G."/>
            <person name="Gilbert D."/>
            <person name="Gnerre S."/>
            <person name="Godfrey J."/>
            <person name="Good R."/>
            <person name="Gotea V."/>
            <person name="Gravely B."/>
            <person name="Greenberg A.J."/>
            <person name="Griffiths-Jones S."/>
            <person name="Gross S."/>
            <person name="Guigo R."/>
            <person name="Gustafson E.A."/>
            <person name="Haerty W."/>
            <person name="Hahn M.W."/>
            <person name="Halligan D.L."/>
            <person name="Halpern A.L."/>
            <person name="Halter G.M."/>
            <person name="Han M.V."/>
            <person name="Heger A."/>
            <person name="Hillier L."/>
            <person name="Hinrichs A.S."/>
            <person name="Holmes I."/>
            <person name="Hoskins R.A."/>
            <person name="Hubisz M.J."/>
            <person name="Hultmark D."/>
            <person name="Huntley M.A."/>
            <person name="Jaffe D.B."/>
            <person name="Jagadeeshan S."/>
            <person name="Jeck W.R."/>
            <person name="Johnson J."/>
            <person name="Jones C.D."/>
            <person name="Jordan W.C."/>
            <person name="Karpen G.H."/>
            <person name="Kataoka E."/>
            <person name="Keightley P.D."/>
            <person name="Kheradpour P."/>
            <person name="Kirkness E.F."/>
            <person name="Koerich L.B."/>
            <person name="Kristiansen K."/>
            <person name="Kudrna D."/>
            <person name="Kulathinal R.J."/>
            <person name="Kumar S."/>
            <person name="Kwok R."/>
            <person name="Lander E."/>
            <person name="Langley C.H."/>
            <person name="Lapoint R."/>
            <person name="Lazzaro B.P."/>
            <person name="Lee S.J."/>
            <person name="Levesque L."/>
            <person name="Li R."/>
            <person name="Lin C.F."/>
            <person name="Lin M.F."/>
            <person name="Lindblad-Toh K."/>
            <person name="Llopart A."/>
            <person name="Long M."/>
            <person name="Low L."/>
            <person name="Lozovsky E."/>
            <person name="Lu J."/>
            <person name="Luo M."/>
            <person name="Machado C.A."/>
            <person name="Makalowski W."/>
            <person name="Marzo M."/>
            <person name="Matsuda M."/>
            <person name="Matzkin L."/>
            <person name="McAllister B."/>
            <person name="McBride C.S."/>
            <person name="McKernan B."/>
            <person name="McKernan K."/>
            <person name="Mendez-Lago M."/>
            <person name="Minx P."/>
            <person name="Mollenhauer M.U."/>
            <person name="Montooth K."/>
            <person name="Mount S.M."/>
            <person name="Mu X."/>
            <person name="Myers E."/>
            <person name="Negre B."/>
            <person name="Newfeld S."/>
            <person name="Nielsen R."/>
            <person name="Noor M.A."/>
            <person name="O'Grady P."/>
            <person name="Pachter L."/>
            <person name="Papaceit M."/>
            <person name="Parisi M.J."/>
            <person name="Parisi M."/>
            <person name="Parts L."/>
            <person name="Pedersen J.S."/>
            <person name="Pesole G."/>
            <person name="Phillippy A.M."/>
            <person name="Ponting C.P."/>
            <person name="Pop M."/>
            <person name="Porcelli D."/>
            <person name="Powell J.R."/>
            <person name="Prohaska S."/>
            <person name="Pruitt K."/>
            <person name="Puig M."/>
            <person name="Quesneville H."/>
            <person name="Ram K.R."/>
            <person name="Rand D."/>
            <person name="Rasmussen M.D."/>
            <person name="Reed L.K."/>
            <person name="Reenan R."/>
            <person name="Reily A."/>
            <person name="Remington K.A."/>
            <person name="Rieger T.T."/>
            <person name="Ritchie M.G."/>
            <person name="Robin C."/>
            <person name="Rogers Y.H."/>
            <person name="Rohde C."/>
            <person name="Rozas J."/>
            <person name="Rubenfield M.J."/>
            <person name="Ruiz A."/>
            <person name="Russo S."/>
            <person name="Salzberg S.L."/>
            <person name="Sanchez-Gracia A."/>
            <person name="Saranga D.J."/>
            <person name="Sato H."/>
            <person name="Schaeffer S.W."/>
            <person name="Schatz M.C."/>
            <person name="Schlenke T."/>
            <person name="Schwartz R."/>
            <person name="Segarra C."/>
            <person name="Singh R.S."/>
            <person name="Sirot L."/>
            <person name="Sirota M."/>
            <person name="Sisneros N.B."/>
            <person name="Smith C.D."/>
            <person name="Smith T.F."/>
            <person name="Spieth J."/>
            <person name="Stage D.E."/>
            <person name="Stark A."/>
            <person name="Stephan W."/>
            <person name="Strausberg R.L."/>
            <person name="Strempel S."/>
            <person name="Sturgill D."/>
            <person name="Sutton G."/>
            <person name="Sutton G.G."/>
            <person name="Tao W."/>
            <person name="Teichmann S."/>
            <person name="Tobari Y.N."/>
            <person name="Tomimura Y."/>
            <person name="Tsolas J.M."/>
            <person name="Valente V.L."/>
            <person name="Venter E."/>
            <person name="Venter J.C."/>
            <person name="Vicario S."/>
            <person name="Vieira F.G."/>
            <person name="Vilella A.J."/>
            <person name="Villasante A."/>
            <person name="Walenz B."/>
            <person name="Wang J."/>
            <person name="Wasserman M."/>
            <person name="Watts T."/>
            <person name="Wilson D."/>
            <person name="Wilson R.K."/>
            <person name="Wing R.A."/>
            <person name="Wolfner M.F."/>
            <person name="Wong A."/>
            <person name="Wong G.K."/>
            <person name="Wu C.I."/>
            <person name="Wu G."/>
            <person name="Yamamoto D."/>
            <person name="Yang H.P."/>
            <person name="Yang S.P."/>
            <person name="Yorke J.A."/>
            <person name="Yoshida K."/>
            <person name="Zdobnov E."/>
            <person name="Zhang P."/>
            <person name="Zhang Y."/>
            <person name="Zimin A.V."/>
            <person name="Baldwin J."/>
            <person name="Abdouelleil A."/>
            <person name="Abdulkadir J."/>
            <person name="Abebe A."/>
            <person name="Abera B."/>
            <person name="Abreu J."/>
            <person name="Acer S.C."/>
            <person name="Aftuck L."/>
            <person name="Alexander A."/>
            <person name="An P."/>
            <person name="Anderson E."/>
            <person name="Anderson S."/>
            <person name="Arachi H."/>
            <person name="Azer M."/>
            <person name="Bachantsang P."/>
            <person name="Barry A."/>
            <person name="Bayul T."/>
            <person name="Berlin A."/>
            <person name="Bessette D."/>
            <person name="Bloom T."/>
            <person name="Blye J."/>
            <person name="Boguslavskiy L."/>
            <person name="Bonnet C."/>
            <person name="Boukhgalter B."/>
            <person name="Bourzgui I."/>
            <person name="Brown A."/>
            <person name="Cahill P."/>
            <person name="Channer S."/>
            <person name="Cheshatsang Y."/>
            <person name="Chuda L."/>
            <person name="Citroen M."/>
            <person name="Collymore A."/>
            <person name="Cooke P."/>
            <person name="Costello M."/>
            <person name="D'Aco K."/>
            <person name="Daza R."/>
            <person name="De Haan G."/>
            <person name="DeGray S."/>
            <person name="DeMaso C."/>
            <person name="Dhargay N."/>
            <person name="Dooley K."/>
            <person name="Dooley E."/>
            <person name="Doricent M."/>
            <person name="Dorje P."/>
            <person name="Dorjee K."/>
            <person name="Dupes A."/>
            <person name="Elong R."/>
            <person name="Falk J."/>
            <person name="Farina A."/>
            <person name="Faro S."/>
            <person name="Ferguson D."/>
            <person name="Fisher S."/>
            <person name="Foley C.D."/>
            <person name="Franke A."/>
            <person name="Friedrich D."/>
            <person name="Gadbois L."/>
            <person name="Gearin G."/>
            <person name="Gearin C.R."/>
            <person name="Giannoukos G."/>
            <person name="Goode T."/>
            <person name="Graham J."/>
            <person name="Grandbois E."/>
            <person name="Grewal S."/>
            <person name="Gyaltsen K."/>
            <person name="Hafez N."/>
            <person name="Hagos B."/>
            <person name="Hall J."/>
            <person name="Henson C."/>
            <person name="Hollinger A."/>
            <person name="Honan T."/>
            <person name="Huard M.D."/>
            <person name="Hughes L."/>
            <person name="Hurhula B."/>
            <person name="Husby M.E."/>
            <person name="Kamat A."/>
            <person name="Kanga B."/>
            <person name="Kashin S."/>
            <person name="Khazanovich D."/>
            <person name="Kisner P."/>
            <person name="Lance K."/>
            <person name="Lara M."/>
            <person name="Lee W."/>
            <person name="Lennon N."/>
            <person name="Letendre F."/>
            <person name="LeVine R."/>
            <person name="Lipovsky A."/>
            <person name="Liu X."/>
            <person name="Liu J."/>
            <person name="Liu S."/>
            <person name="Lokyitsang T."/>
            <person name="Lokyitsang Y."/>
            <person name="Lubonja R."/>
            <person name="Lui A."/>
            <person name="MacDonald P."/>
            <person name="Magnisalis V."/>
            <person name="Maru K."/>
            <person name="Matthews C."/>
            <person name="McCusker W."/>
            <person name="McDonough S."/>
            <person name="Mehta T."/>
            <person name="Meldrim J."/>
            <person name="Meneus L."/>
            <person name="Mihai O."/>
            <person name="Mihalev A."/>
            <person name="Mihova T."/>
            <person name="Mittelman R."/>
            <person name="Mlenga V."/>
            <person name="Montmayeur A."/>
            <person name="Mulrain L."/>
            <person name="Navidi A."/>
            <person name="Naylor J."/>
            <person name="Negash T."/>
            <person name="Nguyen T."/>
            <person name="Nguyen N."/>
            <person name="Nicol R."/>
            <person name="Norbu C."/>
            <person name="Norbu N."/>
            <person name="Novod N."/>
            <person name="O'Neill B."/>
            <person name="Osman S."/>
            <person name="Markiewicz E."/>
            <person name="Oyono O.L."/>
            <person name="Patti C."/>
            <person name="Phunkhang P."/>
            <person name="Pierre F."/>
            <person name="Priest M."/>
            <person name="Raghuraman S."/>
            <person name="Rege F."/>
            <person name="Reyes R."/>
            <person name="Rise C."/>
            <person name="Rogov P."/>
            <person name="Ross K."/>
            <person name="Ryan E."/>
            <person name="Settipalli S."/>
            <person name="Shea T."/>
            <person name="Sherpa N."/>
            <person name="Shi L."/>
            <person name="Shih D."/>
            <person name="Sparrow T."/>
            <person name="Spaulding J."/>
            <person name="Stalker J."/>
            <person name="Stange-Thomann N."/>
            <person name="Stavropoulos S."/>
            <person name="Stone C."/>
            <person name="Strader C."/>
            <person name="Tesfaye S."/>
            <person name="Thomson T."/>
            <person name="Thoulutsang Y."/>
            <person name="Thoulutsang D."/>
            <person name="Topham K."/>
            <person name="Topping I."/>
            <person name="Tsamla T."/>
            <person name="Vassiliev H."/>
            <person name="Vo A."/>
            <person name="Wangchuk T."/>
            <person name="Wangdi T."/>
            <person name="Weiand M."/>
            <person name="Wilkinson J."/>
            <person name="Wilson A."/>
            <person name="Yadav S."/>
            <person name="Young G."/>
            <person name="Yu Q."/>
            <person name="Zembek L."/>
            <person name="Zhong D."/>
            <person name="Zimmer A."/>
            <person name="Zwirko Z."/>
            <person name="Jaffe D.B."/>
            <person name="Alvarez P."/>
            <person name="Brockman W."/>
            <person name="Butler J."/>
            <person name="Chin C."/>
            <person name="Gnerre S."/>
            <person name="Grabherr M."/>
            <person name="Kleber M."/>
            <person name="Mauceli E."/>
            <person name="MacCallum I."/>
        </authorList>
    </citation>
    <scope>NUCLEOTIDE SEQUENCE [LARGE SCALE GENOMIC DNA]</scope>
    <source>
        <strain evidence="7">Tucson 15010-1051.87</strain>
    </source>
</reference>
<comment type="similarity">
    <text evidence="1">Belongs to the acyl coenzyme A hydrolase family.</text>
</comment>
<dbReference type="InterPro" id="IPR029069">
    <property type="entry name" value="HotDog_dom_sf"/>
</dbReference>
<name>A0A0Q9WSY4_DROVI</name>
<keyword evidence="3" id="KW-0378">Hydrolase</keyword>
<keyword evidence="7" id="KW-1185">Reference proteome</keyword>
<dbReference type="InParanoid" id="A0A0Q9WSY4"/>
<dbReference type="STRING" id="7244.A0A0Q9WSY4"/>
<dbReference type="GO" id="GO:0006637">
    <property type="term" value="P:acyl-CoA metabolic process"/>
    <property type="evidence" value="ECO:0007669"/>
    <property type="project" value="TreeGrafter"/>
</dbReference>
<dbReference type="CDD" id="cd03442">
    <property type="entry name" value="BFIT_BACH"/>
    <property type="match status" value="2"/>
</dbReference>
<keyword evidence="4" id="KW-0809">Transit peptide</keyword>
<dbReference type="GO" id="GO:0005739">
    <property type="term" value="C:mitochondrion"/>
    <property type="evidence" value="ECO:0007669"/>
    <property type="project" value="TreeGrafter"/>
</dbReference>
<dbReference type="PANTHER" id="PTHR12655:SF0">
    <property type="entry name" value="ACYL-COENZYME A THIOESTERASE 9, MITOCHONDRIAL"/>
    <property type="match status" value="1"/>
</dbReference>
<dbReference type="AlphaFoldDB" id="A0A0Q9WSY4"/>
<dbReference type="PANTHER" id="PTHR12655">
    <property type="entry name" value="ACYL-COA THIOESTERASE"/>
    <property type="match status" value="1"/>
</dbReference>
<proteinExistence type="inferred from homology"/>
<sequence>MQRVRGLRPMFPGTIWQYLSSGQTRLRLPYAVRHYEMGEFLKEQSDHYSGTMAEIVEKIRKRVGAEIGYHIVPKSRRHLLKHQPNPEQLPPRSMQDSYTTVTLPLSADEIIRERYINHLGRMRIGRLMEDMDMFAVWLCHRHVNVPELPEDVCLPYTFVTLLVDRIEFTNIVDLQVNKDLELSGFVSWAGRTSMEITMYVRQLLDGEYLNVTKALFLMVARNATNTGPAPVNKIKPANKMEQQCWEEADKRQEIRKTSKTESVFISPPLEHEQAIMYGLLKLTTPPDSFDLNKRILPPKCRWMADSQRTTIMNPFPENRNTHNTIFGGYVMRQAVELSFIMASIYIRGRPILKCISDISFMQPVQVTAFLEMTAHVVYTAQNYIQLMTVAQNWDAKSGENTTTNVFYLTYQTDSIVDEVLPGSYREMLWYIHGRRKFMTALNLQLDVPEPANEDCQVGKVTAK</sequence>
<dbReference type="eggNOG" id="KOG2763">
    <property type="taxonomic scope" value="Eukaryota"/>
</dbReference>
<organism evidence="6 7">
    <name type="scientific">Drosophila virilis</name>
    <name type="common">Fruit fly</name>
    <dbReference type="NCBI Taxonomy" id="7244"/>
    <lineage>
        <taxon>Eukaryota</taxon>
        <taxon>Metazoa</taxon>
        <taxon>Ecdysozoa</taxon>
        <taxon>Arthropoda</taxon>
        <taxon>Hexapoda</taxon>
        <taxon>Insecta</taxon>
        <taxon>Pterygota</taxon>
        <taxon>Neoptera</taxon>
        <taxon>Endopterygota</taxon>
        <taxon>Diptera</taxon>
        <taxon>Brachycera</taxon>
        <taxon>Muscomorpha</taxon>
        <taxon>Ephydroidea</taxon>
        <taxon>Drosophilidae</taxon>
        <taxon>Drosophila</taxon>
    </lineage>
</organism>
<evidence type="ECO:0000313" key="7">
    <source>
        <dbReference type="Proteomes" id="UP000008792"/>
    </source>
</evidence>
<dbReference type="PROSITE" id="PS51770">
    <property type="entry name" value="HOTDOG_ACOT"/>
    <property type="match status" value="2"/>
</dbReference>
<dbReference type="Gene3D" id="3.10.129.10">
    <property type="entry name" value="Hotdog Thioesterase"/>
    <property type="match status" value="2"/>
</dbReference>
<dbReference type="FunCoup" id="A0A0Q9WSY4">
    <property type="interactions" value="334"/>
</dbReference>